<proteinExistence type="predicted"/>
<feature type="region of interest" description="Disordered" evidence="1">
    <location>
        <begin position="68"/>
        <end position="124"/>
    </location>
</feature>
<keyword evidence="3" id="KW-1185">Reference proteome</keyword>
<gene>
    <name evidence="2" type="ORF">AK812_SmicGene33483</name>
</gene>
<feature type="region of interest" description="Disordered" evidence="1">
    <location>
        <begin position="1"/>
        <end position="40"/>
    </location>
</feature>
<accession>A0A1Q9CRK1</accession>
<protein>
    <submittedName>
        <fullName evidence="2">Uncharacterized protein</fullName>
    </submittedName>
</protein>
<sequence>MKPPTASGKGRDSPGASAPDYTDGEVPDPPPTKVSSQAASRITWDLIGRAQGHREVDRPAIQVADFNIPGIHHRGDFTEDTPKQVEGDRPRRQVHGHLHGRRRRAETSQGRDHPRPEDRREMDMGAAPTLEWSRCWQHPIASTRPQVRRRGSIRQDQAAVLYRTSRREGQTAAKE</sequence>
<dbReference type="OrthoDB" id="10510146at2759"/>
<reference evidence="2 3" key="1">
    <citation type="submission" date="2016-02" db="EMBL/GenBank/DDBJ databases">
        <title>Genome analysis of coral dinoflagellate symbionts highlights evolutionary adaptations to a symbiotic lifestyle.</title>
        <authorList>
            <person name="Aranda M."/>
            <person name="Li Y."/>
            <person name="Liew Y.J."/>
            <person name="Baumgarten S."/>
            <person name="Simakov O."/>
            <person name="Wilson M."/>
            <person name="Piel J."/>
            <person name="Ashoor H."/>
            <person name="Bougouffa S."/>
            <person name="Bajic V.B."/>
            <person name="Ryu T."/>
            <person name="Ravasi T."/>
            <person name="Bayer T."/>
            <person name="Micklem G."/>
            <person name="Kim H."/>
            <person name="Bhak J."/>
            <person name="Lajeunesse T.C."/>
            <person name="Voolstra C.R."/>
        </authorList>
    </citation>
    <scope>NUCLEOTIDE SEQUENCE [LARGE SCALE GENOMIC DNA]</scope>
    <source>
        <strain evidence="2 3">CCMP2467</strain>
    </source>
</reference>
<evidence type="ECO:0000256" key="1">
    <source>
        <dbReference type="SAM" id="MobiDB-lite"/>
    </source>
</evidence>
<feature type="compositionally biased region" description="Basic and acidic residues" evidence="1">
    <location>
        <begin position="105"/>
        <end position="123"/>
    </location>
</feature>
<comment type="caution">
    <text evidence="2">The sequence shown here is derived from an EMBL/GenBank/DDBJ whole genome shotgun (WGS) entry which is preliminary data.</text>
</comment>
<dbReference type="Proteomes" id="UP000186817">
    <property type="component" value="Unassembled WGS sequence"/>
</dbReference>
<feature type="compositionally biased region" description="Basic and acidic residues" evidence="1">
    <location>
        <begin position="73"/>
        <end position="91"/>
    </location>
</feature>
<evidence type="ECO:0000313" key="2">
    <source>
        <dbReference type="EMBL" id="OLP85517.1"/>
    </source>
</evidence>
<feature type="compositionally biased region" description="Basic and acidic residues" evidence="1">
    <location>
        <begin position="165"/>
        <end position="175"/>
    </location>
</feature>
<dbReference type="AlphaFoldDB" id="A0A1Q9CRK1"/>
<organism evidence="2 3">
    <name type="scientific">Symbiodinium microadriaticum</name>
    <name type="common">Dinoflagellate</name>
    <name type="synonym">Zooxanthella microadriatica</name>
    <dbReference type="NCBI Taxonomy" id="2951"/>
    <lineage>
        <taxon>Eukaryota</taxon>
        <taxon>Sar</taxon>
        <taxon>Alveolata</taxon>
        <taxon>Dinophyceae</taxon>
        <taxon>Suessiales</taxon>
        <taxon>Symbiodiniaceae</taxon>
        <taxon>Symbiodinium</taxon>
    </lineage>
</organism>
<feature type="region of interest" description="Disordered" evidence="1">
    <location>
        <begin position="140"/>
        <end position="175"/>
    </location>
</feature>
<evidence type="ECO:0000313" key="3">
    <source>
        <dbReference type="Proteomes" id="UP000186817"/>
    </source>
</evidence>
<name>A0A1Q9CRK1_SYMMI</name>
<dbReference type="EMBL" id="LSRX01000973">
    <property type="protein sequence ID" value="OLP85517.1"/>
    <property type="molecule type" value="Genomic_DNA"/>
</dbReference>
<feature type="compositionally biased region" description="Basic residues" evidence="1">
    <location>
        <begin position="92"/>
        <end position="104"/>
    </location>
</feature>